<gene>
    <name evidence="1" type="ORF">FcAc13_11980</name>
</gene>
<sequence length="538" mass="59782">IINHQSKIKANNVRIRSENISNEDTRIDVNKDLILDAQEVKNQQSKIFAKHIRFDSGNIYNRDTNIHADGDLFLRVHNSINNRDSSLYGYDVTVLSDSITNTKSTLVGALSLFGRTRNVNNNNSSIISKKIDIDSWRMTNIVTSFDSEDIRLFADHLYNKGSSISGAQIFMRGQQIFNINSLLSARYMLGIVGKNIVNTSSKVESMKDSITIIGERIDNRNAIIEAGGSILLTGGDGNDNIGALENLNNEHANISAYHQIYFDSTGSVNNRFAKLSSRHGLIINAVNLDNSYADIYGYAGEHRLQADYINNTSAKILVENLYINAKVINNDNSSLTARGMLIKADKLVGNGYLKSYNDLLLDLQSSFINQSEIEAGGELTISTLGNIENYGRIEARNLTLSGLTITNDKNAKLNANAINIVGGSLNNYGNIRGEMIDIQLAKALNNYENGQLEGIKVNIKADEVNNFAASEYKEYRPTLFAEDYLNIEATKVNNYQDALIHSNNILKIKAKTLNNYYGVILGQNETSLIVDEFNDYVR</sequence>
<comment type="caution">
    <text evidence="1">The sequence shown here is derived from an EMBL/GenBank/DDBJ whole genome shotgun (WGS) entry which is preliminary data.</text>
</comment>
<name>A0ABR7R0Q1_9GAMM</name>
<evidence type="ECO:0000313" key="2">
    <source>
        <dbReference type="Proteomes" id="UP000651208"/>
    </source>
</evidence>
<keyword evidence="2" id="KW-1185">Reference proteome</keyword>
<dbReference type="Proteomes" id="UP000651208">
    <property type="component" value="Unassembled WGS sequence"/>
</dbReference>
<reference evidence="1 2" key="1">
    <citation type="submission" date="2020-06" db="EMBL/GenBank/DDBJ databases">
        <title>Frischella cerana isolated from Apis cerana gut homogenate.</title>
        <authorList>
            <person name="Wolter L.A."/>
            <person name="Suenami S."/>
            <person name="Miyazaki R."/>
        </authorList>
    </citation>
    <scope>NUCLEOTIDE SEQUENCE [LARGE SCALE GENOMIC DNA]</scope>
    <source>
        <strain evidence="1 2">Ac13</strain>
    </source>
</reference>
<proteinExistence type="predicted"/>
<dbReference type="RefSeq" id="WP_187756461.1">
    <property type="nucleotide sequence ID" value="NZ_JABURY010000027.1"/>
</dbReference>
<organism evidence="1 2">
    <name type="scientific">Frischella japonica</name>
    <dbReference type="NCBI Taxonomy" id="2741544"/>
    <lineage>
        <taxon>Bacteria</taxon>
        <taxon>Pseudomonadati</taxon>
        <taxon>Pseudomonadota</taxon>
        <taxon>Gammaproteobacteria</taxon>
        <taxon>Orbales</taxon>
        <taxon>Orbaceae</taxon>
        <taxon>Frischella</taxon>
    </lineage>
</organism>
<accession>A0ABR7R0Q1</accession>
<dbReference type="EMBL" id="JABURY010000027">
    <property type="protein sequence ID" value="MBC9132017.1"/>
    <property type="molecule type" value="Genomic_DNA"/>
</dbReference>
<protein>
    <submittedName>
        <fullName evidence="1">Uncharacterized protein</fullName>
    </submittedName>
</protein>
<evidence type="ECO:0000313" key="1">
    <source>
        <dbReference type="EMBL" id="MBC9132017.1"/>
    </source>
</evidence>
<feature type="non-terminal residue" evidence="1">
    <location>
        <position position="1"/>
    </location>
</feature>